<evidence type="ECO:0000313" key="4">
    <source>
        <dbReference type="EMBL" id="AAU37129.1"/>
    </source>
</evidence>
<dbReference type="GO" id="GO:0009231">
    <property type="term" value="P:riboflavin biosynthetic process"/>
    <property type="evidence" value="ECO:0007669"/>
    <property type="project" value="TreeGrafter"/>
</dbReference>
<dbReference type="PANTHER" id="PTHR46470">
    <property type="entry name" value="N-ACYLNEURAMINATE-9-PHOSPHATASE"/>
    <property type="match status" value="1"/>
</dbReference>
<dbReference type="SFLD" id="SFLDG01129">
    <property type="entry name" value="C1.5:_HAD__Beta-PGM__Phosphata"/>
    <property type="match status" value="1"/>
</dbReference>
<evidence type="ECO:0000256" key="2">
    <source>
        <dbReference type="ARBA" id="ARBA00022801"/>
    </source>
</evidence>
<organism evidence="4 5">
    <name type="scientific">Mannheimia succiniciproducens (strain KCTC 0769BP / MBEL55E)</name>
    <dbReference type="NCBI Taxonomy" id="221988"/>
    <lineage>
        <taxon>Bacteria</taxon>
        <taxon>Pseudomonadati</taxon>
        <taxon>Pseudomonadota</taxon>
        <taxon>Gammaproteobacteria</taxon>
        <taxon>Pasteurellales</taxon>
        <taxon>Pasteurellaceae</taxon>
        <taxon>Basfia</taxon>
    </lineage>
</organism>
<dbReference type="NCBIfam" id="TIGR01549">
    <property type="entry name" value="HAD-SF-IA-v1"/>
    <property type="match status" value="1"/>
</dbReference>
<gene>
    <name evidence="4" type="ordered locus">MS0522</name>
</gene>
<dbReference type="InterPro" id="IPR036412">
    <property type="entry name" value="HAD-like_sf"/>
</dbReference>
<dbReference type="OrthoDB" id="367448at2"/>
<dbReference type="GO" id="GO:0016787">
    <property type="term" value="F:hydrolase activity"/>
    <property type="evidence" value="ECO:0007669"/>
    <property type="project" value="UniProtKB-KW"/>
</dbReference>
<dbReference type="STRING" id="221988.MS0522"/>
<evidence type="ECO:0000256" key="1">
    <source>
        <dbReference type="ARBA" id="ARBA00001946"/>
    </source>
</evidence>
<dbReference type="eggNOG" id="COG1011">
    <property type="taxonomic scope" value="Bacteria"/>
</dbReference>
<evidence type="ECO:0000313" key="5">
    <source>
        <dbReference type="Proteomes" id="UP000000607"/>
    </source>
</evidence>
<dbReference type="Proteomes" id="UP000000607">
    <property type="component" value="Chromosome"/>
</dbReference>
<dbReference type="InterPro" id="IPR023214">
    <property type="entry name" value="HAD_sf"/>
</dbReference>
<dbReference type="KEGG" id="msu:MS0522"/>
<dbReference type="InterPro" id="IPR051400">
    <property type="entry name" value="HAD-like_hydrolase"/>
</dbReference>
<protein>
    <recommendedName>
        <fullName evidence="6">HAD family hydrolase</fullName>
    </recommendedName>
</protein>
<dbReference type="SUPFAM" id="SSF56784">
    <property type="entry name" value="HAD-like"/>
    <property type="match status" value="1"/>
</dbReference>
<proteinExistence type="predicted"/>
<evidence type="ECO:0000256" key="3">
    <source>
        <dbReference type="ARBA" id="ARBA00022842"/>
    </source>
</evidence>
<dbReference type="SFLD" id="SFLDS00003">
    <property type="entry name" value="Haloacid_Dehalogenase"/>
    <property type="match status" value="1"/>
</dbReference>
<dbReference type="Gene3D" id="1.20.120.1600">
    <property type="match status" value="1"/>
</dbReference>
<sequence length="238" mass="27670">MKFYRTLEDFKVISFDLDDTLYDNSQVILDAERHSVDFLREISQIPQLDGGYWRYWKNKTALDFPLLAEDVTQWRIKTIVELLRAHQKSAVEIERISHAAMEDFFEWRHKMQVPQQSFEVLNKLKRQYKLAALTNGNVTPSRAGFDQFELVLTGGVQGRAKPHQDLFRQTAGYFNVRPHEILHVGDNLVTDVQGAIQAGCQAVWINLSDKKIQHFSEATLVPTFEITDLNELLFFRNL</sequence>
<dbReference type="RefSeq" id="WP_011199701.1">
    <property type="nucleotide sequence ID" value="NC_006300.1"/>
</dbReference>
<accession>Q65V81</accession>
<reference evidence="4 5" key="1">
    <citation type="journal article" date="2004" name="Nat. Biotechnol.">
        <title>The genome sequence of the capnophilic rumen bacterium Mannheimia succiniciproducens.</title>
        <authorList>
            <person name="Hong S.H."/>
            <person name="Kim J.S."/>
            <person name="Lee S.Y."/>
            <person name="In Y.H."/>
            <person name="Choi S.S."/>
            <person name="Rih J.-K."/>
            <person name="Kim C.H."/>
            <person name="Jeong H."/>
            <person name="Hur C.G."/>
            <person name="Kim J.J."/>
        </authorList>
    </citation>
    <scope>NUCLEOTIDE SEQUENCE [LARGE SCALE GENOMIC DNA]</scope>
    <source>
        <strain evidence="5">KCTC 0769BP / MBEL55E</strain>
    </source>
</reference>
<evidence type="ECO:0008006" key="6">
    <source>
        <dbReference type="Google" id="ProtNLM"/>
    </source>
</evidence>
<dbReference type="Gene3D" id="3.40.50.1000">
    <property type="entry name" value="HAD superfamily/HAD-like"/>
    <property type="match status" value="1"/>
</dbReference>
<dbReference type="AlphaFoldDB" id="Q65V81"/>
<dbReference type="HOGENOM" id="CLU_045011_8_2_6"/>
<dbReference type="PANTHER" id="PTHR46470:SF4">
    <property type="entry name" value="5-AMINO-6-(5-PHOSPHO-D-RIBITYLAMINO)URACIL PHOSPHATASE YIGB"/>
    <property type="match status" value="1"/>
</dbReference>
<dbReference type="Pfam" id="PF00702">
    <property type="entry name" value="Hydrolase"/>
    <property type="match status" value="1"/>
</dbReference>
<keyword evidence="3" id="KW-0460">Magnesium</keyword>
<keyword evidence="2" id="KW-0378">Hydrolase</keyword>
<comment type="cofactor">
    <cofactor evidence="1">
        <name>Mg(2+)</name>
        <dbReference type="ChEBI" id="CHEBI:18420"/>
    </cofactor>
</comment>
<dbReference type="EMBL" id="AE016827">
    <property type="protein sequence ID" value="AAU37129.1"/>
    <property type="molecule type" value="Genomic_DNA"/>
</dbReference>
<keyword evidence="5" id="KW-1185">Reference proteome</keyword>
<dbReference type="InterPro" id="IPR006439">
    <property type="entry name" value="HAD-SF_hydro_IA"/>
</dbReference>
<dbReference type="NCBIfam" id="TIGR01509">
    <property type="entry name" value="HAD-SF-IA-v3"/>
    <property type="match status" value="1"/>
</dbReference>
<name>Q65V81_MANSM</name>